<reference evidence="3" key="1">
    <citation type="submission" date="2016-10" db="EMBL/GenBank/DDBJ databases">
        <authorList>
            <person name="Varghese N."/>
            <person name="Submissions S."/>
        </authorList>
    </citation>
    <scope>NUCLEOTIDE SEQUENCE [LARGE SCALE GENOMIC DNA]</scope>
    <source>
        <strain evidence="3">DSM 18130</strain>
    </source>
</reference>
<name>A0A1I0SQU3_9SPHI</name>
<feature type="compositionally biased region" description="Basic and acidic residues" evidence="1">
    <location>
        <begin position="24"/>
        <end position="34"/>
    </location>
</feature>
<dbReference type="STRING" id="332999.SAMN04488511_102249"/>
<evidence type="ECO:0000256" key="1">
    <source>
        <dbReference type="SAM" id="MobiDB-lite"/>
    </source>
</evidence>
<proteinExistence type="predicted"/>
<evidence type="ECO:0000313" key="2">
    <source>
        <dbReference type="EMBL" id="SFA41126.1"/>
    </source>
</evidence>
<keyword evidence="3" id="KW-1185">Reference proteome</keyword>
<evidence type="ECO:0000313" key="3">
    <source>
        <dbReference type="Proteomes" id="UP000198836"/>
    </source>
</evidence>
<protein>
    <submittedName>
        <fullName evidence="2">Uncharacterized protein</fullName>
    </submittedName>
</protein>
<organism evidence="2 3">
    <name type="scientific">Pedobacter suwonensis</name>
    <dbReference type="NCBI Taxonomy" id="332999"/>
    <lineage>
        <taxon>Bacteria</taxon>
        <taxon>Pseudomonadati</taxon>
        <taxon>Bacteroidota</taxon>
        <taxon>Sphingobacteriia</taxon>
        <taxon>Sphingobacteriales</taxon>
        <taxon>Sphingobacteriaceae</taxon>
        <taxon>Pedobacter</taxon>
    </lineage>
</organism>
<dbReference type="OrthoDB" id="709892at2"/>
<accession>A0A1I0SQU3</accession>
<dbReference type="AlphaFoldDB" id="A0A1I0SQU3"/>
<gene>
    <name evidence="2" type="ORF">SAMN04488511_102249</name>
</gene>
<dbReference type="RefSeq" id="WP_090980461.1">
    <property type="nucleotide sequence ID" value="NZ_FOJM01000002.1"/>
</dbReference>
<feature type="region of interest" description="Disordered" evidence="1">
    <location>
        <begin position="19"/>
        <end position="42"/>
    </location>
</feature>
<dbReference type="EMBL" id="FOJM01000002">
    <property type="protein sequence ID" value="SFA41126.1"/>
    <property type="molecule type" value="Genomic_DNA"/>
</dbReference>
<sequence>MEKKIISIADELRRSISLPAEENPASHEVTERSVPHRSKRGTEKAVNNRIKFSCAAEILEAMSGFDCSANTHMLHPRLDFRTVKLLNSFKLASGIDMNRFIAFSIHYLFLQHPELKTYIKQSLENFEL</sequence>
<dbReference type="Proteomes" id="UP000198836">
    <property type="component" value="Unassembled WGS sequence"/>
</dbReference>